<evidence type="ECO:0000256" key="3">
    <source>
        <dbReference type="RuleBase" id="RU362042"/>
    </source>
</evidence>
<dbReference type="EC" id="3.4.21.89" evidence="3"/>
<comment type="similarity">
    <text evidence="1 3">Belongs to the peptidase S26 family.</text>
</comment>
<dbReference type="InterPro" id="IPR000223">
    <property type="entry name" value="Pept_S26A_signal_pept_1"/>
</dbReference>
<proteinExistence type="inferred from homology"/>
<evidence type="ECO:0000259" key="4">
    <source>
        <dbReference type="Pfam" id="PF10502"/>
    </source>
</evidence>
<dbReference type="AlphaFoldDB" id="A0A412WMN6"/>
<evidence type="ECO:0000313" key="5">
    <source>
        <dbReference type="EMBL" id="RGV28434.1"/>
    </source>
</evidence>
<accession>A0A412WMN6</accession>
<dbReference type="Pfam" id="PF10502">
    <property type="entry name" value="Peptidase_S26"/>
    <property type="match status" value="1"/>
</dbReference>
<dbReference type="GO" id="GO:0016020">
    <property type="term" value="C:membrane"/>
    <property type="evidence" value="ECO:0007669"/>
    <property type="project" value="UniProtKB-SubCell"/>
</dbReference>
<gene>
    <name evidence="5" type="primary">lepB</name>
    <name evidence="5" type="ORF">DWW24_05395</name>
</gene>
<dbReference type="Gene3D" id="2.10.109.10">
    <property type="entry name" value="Umud Fragment, subunit A"/>
    <property type="match status" value="1"/>
</dbReference>
<dbReference type="Proteomes" id="UP000283426">
    <property type="component" value="Unassembled WGS sequence"/>
</dbReference>
<dbReference type="EMBL" id="QRYW01000009">
    <property type="protein sequence ID" value="RGV28434.1"/>
    <property type="molecule type" value="Genomic_DNA"/>
</dbReference>
<name>A0A412WMN6_9BACT</name>
<keyword evidence="3" id="KW-0812">Transmembrane</keyword>
<organism evidence="5 6">
    <name type="scientific">Odoribacter splanchnicus</name>
    <dbReference type="NCBI Taxonomy" id="28118"/>
    <lineage>
        <taxon>Bacteria</taxon>
        <taxon>Pseudomonadati</taxon>
        <taxon>Bacteroidota</taxon>
        <taxon>Bacteroidia</taxon>
        <taxon>Bacteroidales</taxon>
        <taxon>Odoribacteraceae</taxon>
        <taxon>Odoribacter</taxon>
    </lineage>
</organism>
<dbReference type="GO" id="GO:0004252">
    <property type="term" value="F:serine-type endopeptidase activity"/>
    <property type="evidence" value="ECO:0007669"/>
    <property type="project" value="InterPro"/>
</dbReference>
<dbReference type="CDD" id="cd06530">
    <property type="entry name" value="S26_SPase_I"/>
    <property type="match status" value="2"/>
</dbReference>
<evidence type="ECO:0000256" key="2">
    <source>
        <dbReference type="ARBA" id="ARBA00019232"/>
    </source>
</evidence>
<comment type="catalytic activity">
    <reaction evidence="3">
        <text>Cleavage of hydrophobic, N-terminal signal or leader sequences from secreted and periplasmic proteins.</text>
        <dbReference type="EC" id="3.4.21.89"/>
    </reaction>
</comment>
<dbReference type="PANTHER" id="PTHR43390">
    <property type="entry name" value="SIGNAL PEPTIDASE I"/>
    <property type="match status" value="1"/>
</dbReference>
<dbReference type="PRINTS" id="PR00727">
    <property type="entry name" value="LEADERPTASE"/>
</dbReference>
<dbReference type="NCBIfam" id="TIGR02227">
    <property type="entry name" value="sigpep_I_bact"/>
    <property type="match status" value="1"/>
</dbReference>
<keyword evidence="3" id="KW-0645">Protease</keyword>
<dbReference type="GO" id="GO:0006465">
    <property type="term" value="P:signal peptide processing"/>
    <property type="evidence" value="ECO:0007669"/>
    <property type="project" value="InterPro"/>
</dbReference>
<evidence type="ECO:0000313" key="6">
    <source>
        <dbReference type="Proteomes" id="UP000283426"/>
    </source>
</evidence>
<protein>
    <recommendedName>
        <fullName evidence="2 3">Signal peptidase I</fullName>
        <ecNumber evidence="3">3.4.21.89</ecNumber>
    </recommendedName>
</protein>
<reference evidence="5 6" key="1">
    <citation type="submission" date="2018-08" db="EMBL/GenBank/DDBJ databases">
        <title>A genome reference for cultivated species of the human gut microbiota.</title>
        <authorList>
            <person name="Zou Y."/>
            <person name="Xue W."/>
            <person name="Luo G."/>
        </authorList>
    </citation>
    <scope>NUCLEOTIDE SEQUENCE [LARGE SCALE GENOMIC DNA]</scope>
    <source>
        <strain evidence="5 6">AF14-6AC</strain>
    </source>
</reference>
<feature type="transmembrane region" description="Helical" evidence="3">
    <location>
        <begin position="12"/>
        <end position="35"/>
    </location>
</feature>
<evidence type="ECO:0000256" key="1">
    <source>
        <dbReference type="ARBA" id="ARBA00009370"/>
    </source>
</evidence>
<keyword evidence="3" id="KW-0472">Membrane</keyword>
<comment type="caution">
    <text evidence="5">The sequence shown here is derived from an EMBL/GenBank/DDBJ whole genome shotgun (WGS) entry which is preliminary data.</text>
</comment>
<dbReference type="InterPro" id="IPR036286">
    <property type="entry name" value="LexA/Signal_pep-like_sf"/>
</dbReference>
<feature type="domain" description="Peptidase S26" evidence="4">
    <location>
        <begin position="21"/>
        <end position="272"/>
    </location>
</feature>
<keyword evidence="3" id="KW-1133">Transmembrane helix</keyword>
<dbReference type="GO" id="GO:0009003">
    <property type="term" value="F:signal peptidase activity"/>
    <property type="evidence" value="ECO:0007669"/>
    <property type="project" value="UniProtKB-EC"/>
</dbReference>
<dbReference type="InterPro" id="IPR019533">
    <property type="entry name" value="Peptidase_S26"/>
</dbReference>
<sequence>MKKRWNFWDILLYVMYAFIGIGVLIGLFIALRVYVVDQFVIPTDSMRPTLIPGDYVIVNKLIAGARIYDRLDFGEGDRLECHRTKGLRKVEHNDIVIFNFPINRRKYKMEFKINYVYAKRCIGLPGDTVRIRNGYFRNNNYDGVLGVEEEQRRLSETPDSLIADNVIHAFPFDFRHYGWTVKEFGPLYVPRAGGQVMLDTVNFQLYRLVIEYETGEKLRVDAQRRLTLGGKPIDSYTFQGDYYFFCGDQVLNSNDSRYWGFVPEEFIVGVVTRITYSRDRESGEFRWDRLLKSLKK</sequence>
<comment type="subcellular location">
    <subcellularLocation>
        <location evidence="3">Membrane</location>
        <topology evidence="3">Single-pass type II membrane protein</topology>
    </subcellularLocation>
</comment>
<keyword evidence="3 5" id="KW-0378">Hydrolase</keyword>
<dbReference type="RefSeq" id="WP_118107621.1">
    <property type="nucleotide sequence ID" value="NZ_JABWDG010000007.1"/>
</dbReference>
<dbReference type="SUPFAM" id="SSF51306">
    <property type="entry name" value="LexA/Signal peptidase"/>
    <property type="match status" value="1"/>
</dbReference>
<dbReference type="PANTHER" id="PTHR43390:SF1">
    <property type="entry name" value="CHLOROPLAST PROCESSING PEPTIDASE"/>
    <property type="match status" value="1"/>
</dbReference>